<evidence type="ECO:0000313" key="1">
    <source>
        <dbReference type="EMBL" id="JAH86278.1"/>
    </source>
</evidence>
<reference evidence="1" key="2">
    <citation type="journal article" date="2015" name="Fish Shellfish Immunol.">
        <title>Early steps in the European eel (Anguilla anguilla)-Vibrio vulnificus interaction in the gills: Role of the RtxA13 toxin.</title>
        <authorList>
            <person name="Callol A."/>
            <person name="Pajuelo D."/>
            <person name="Ebbesson L."/>
            <person name="Teles M."/>
            <person name="MacKenzie S."/>
            <person name="Amaro C."/>
        </authorList>
    </citation>
    <scope>NUCLEOTIDE SEQUENCE</scope>
</reference>
<protein>
    <submittedName>
        <fullName evidence="1">Uncharacterized protein</fullName>
    </submittedName>
</protein>
<dbReference type="EMBL" id="GBXM01022299">
    <property type="protein sequence ID" value="JAH86278.1"/>
    <property type="molecule type" value="Transcribed_RNA"/>
</dbReference>
<sequence>MFASLIRREPSQFPHGNARDYTIRNKVLLISDSCDFLLFGDAHFKNIFPKHVRLTNSHMISF</sequence>
<name>A0A0E9W9Z3_ANGAN</name>
<reference evidence="1" key="1">
    <citation type="submission" date="2014-11" db="EMBL/GenBank/DDBJ databases">
        <authorList>
            <person name="Amaro Gonzalez C."/>
        </authorList>
    </citation>
    <scope>NUCLEOTIDE SEQUENCE</scope>
</reference>
<accession>A0A0E9W9Z3</accession>
<dbReference type="AlphaFoldDB" id="A0A0E9W9Z3"/>
<organism evidence="1">
    <name type="scientific">Anguilla anguilla</name>
    <name type="common">European freshwater eel</name>
    <name type="synonym">Muraena anguilla</name>
    <dbReference type="NCBI Taxonomy" id="7936"/>
    <lineage>
        <taxon>Eukaryota</taxon>
        <taxon>Metazoa</taxon>
        <taxon>Chordata</taxon>
        <taxon>Craniata</taxon>
        <taxon>Vertebrata</taxon>
        <taxon>Euteleostomi</taxon>
        <taxon>Actinopterygii</taxon>
        <taxon>Neopterygii</taxon>
        <taxon>Teleostei</taxon>
        <taxon>Anguilliformes</taxon>
        <taxon>Anguillidae</taxon>
        <taxon>Anguilla</taxon>
    </lineage>
</organism>
<proteinExistence type="predicted"/>